<dbReference type="Proteomes" id="UP000539787">
    <property type="component" value="Unassembled WGS sequence"/>
</dbReference>
<protein>
    <recommendedName>
        <fullName evidence="3">Secreted protein</fullName>
    </recommendedName>
</protein>
<evidence type="ECO:0008006" key="3">
    <source>
        <dbReference type="Google" id="ProtNLM"/>
    </source>
</evidence>
<name>A0ABR6A689_9HYPH</name>
<reference evidence="1 2" key="1">
    <citation type="submission" date="2020-07" db="EMBL/GenBank/DDBJ databases">
        <authorList>
            <person name="Sun Q."/>
        </authorList>
    </citation>
    <scope>NUCLEOTIDE SEQUENCE [LARGE SCALE GENOMIC DNA]</scope>
    <source>
        <strain evidence="1 2">WYCCWR 11317</strain>
    </source>
</reference>
<organism evidence="1 2">
    <name type="scientific">Rhizobium changzhiense</name>
    <dbReference type="NCBI Taxonomy" id="2692317"/>
    <lineage>
        <taxon>Bacteria</taxon>
        <taxon>Pseudomonadati</taxon>
        <taxon>Pseudomonadota</taxon>
        <taxon>Alphaproteobacteria</taxon>
        <taxon>Hyphomicrobiales</taxon>
        <taxon>Rhizobiaceae</taxon>
        <taxon>Rhizobium/Agrobacterium group</taxon>
        <taxon>Rhizobium</taxon>
    </lineage>
</organism>
<evidence type="ECO:0000313" key="1">
    <source>
        <dbReference type="EMBL" id="MBA5802117.1"/>
    </source>
</evidence>
<dbReference type="PROSITE" id="PS51318">
    <property type="entry name" value="TAT"/>
    <property type="match status" value="1"/>
</dbReference>
<dbReference type="EMBL" id="JACGBJ010000005">
    <property type="protein sequence ID" value="MBA5802117.1"/>
    <property type="molecule type" value="Genomic_DNA"/>
</dbReference>
<keyword evidence="2" id="KW-1185">Reference proteome</keyword>
<evidence type="ECO:0000313" key="2">
    <source>
        <dbReference type="Proteomes" id="UP000539787"/>
    </source>
</evidence>
<proteinExistence type="predicted"/>
<accession>A0ABR6A689</accession>
<gene>
    <name evidence="1" type="ORF">HX902_10740</name>
</gene>
<dbReference type="InterPro" id="IPR006311">
    <property type="entry name" value="TAT_signal"/>
</dbReference>
<comment type="caution">
    <text evidence="1">The sequence shown here is derived from an EMBL/GenBank/DDBJ whole genome shotgun (WGS) entry which is preliminary data.</text>
</comment>
<dbReference type="RefSeq" id="WP_182209021.1">
    <property type="nucleotide sequence ID" value="NZ_JACGBJ010000005.1"/>
</dbReference>
<sequence length="289" mass="31879">MPNHVIPAAAEGLPNTTRRALLWGLAAASTAAAVAVAPDAHGADVVRAPYLACDQAENPELISAYEKFYDACAELKEAQDALEWLADEWRHQWPLAPEELLLNANAQDNRHSTAAERDIIGRFLLRDTSTVTKRLSREFREKTRQTCFTLITSEKARELLDRWERHAPKGRTEKSLARNLAFREEAIKECTRDIALAERYEAQTARLRTISGVDAAQARVRDASTRMRKAADEVSRCDARTMAGLGMRADALTVTASDLMKLTESDGTPLGQLARLVKSVAEVAGRAAV</sequence>